<dbReference type="Pfam" id="PF07690">
    <property type="entry name" value="MFS_1"/>
    <property type="match status" value="1"/>
</dbReference>
<evidence type="ECO:0000256" key="6">
    <source>
        <dbReference type="SAM" id="Phobius"/>
    </source>
</evidence>
<organism evidence="8 9">
    <name type="scientific">Diplodia corticola</name>
    <dbReference type="NCBI Taxonomy" id="236234"/>
    <lineage>
        <taxon>Eukaryota</taxon>
        <taxon>Fungi</taxon>
        <taxon>Dikarya</taxon>
        <taxon>Ascomycota</taxon>
        <taxon>Pezizomycotina</taxon>
        <taxon>Dothideomycetes</taxon>
        <taxon>Dothideomycetes incertae sedis</taxon>
        <taxon>Botryosphaeriales</taxon>
        <taxon>Botryosphaeriaceae</taxon>
        <taxon>Diplodia</taxon>
    </lineage>
</organism>
<dbReference type="Proteomes" id="UP000183809">
    <property type="component" value="Unassembled WGS sequence"/>
</dbReference>
<keyword evidence="9" id="KW-1185">Reference proteome</keyword>
<dbReference type="InterPro" id="IPR036259">
    <property type="entry name" value="MFS_trans_sf"/>
</dbReference>
<keyword evidence="3 6" id="KW-1133">Transmembrane helix</keyword>
<feature type="transmembrane region" description="Helical" evidence="6">
    <location>
        <begin position="497"/>
        <end position="520"/>
    </location>
</feature>
<keyword evidence="4 6" id="KW-0472">Membrane</keyword>
<gene>
    <name evidence="8" type="ORF">BKCO1_2000083</name>
</gene>
<dbReference type="STRING" id="236234.A0A1J9S5P5"/>
<evidence type="ECO:0000256" key="5">
    <source>
        <dbReference type="SAM" id="MobiDB-lite"/>
    </source>
</evidence>
<dbReference type="PANTHER" id="PTHR23502">
    <property type="entry name" value="MAJOR FACILITATOR SUPERFAMILY"/>
    <property type="match status" value="1"/>
</dbReference>
<feature type="transmembrane region" description="Helical" evidence="6">
    <location>
        <begin position="107"/>
        <end position="129"/>
    </location>
</feature>
<evidence type="ECO:0000259" key="7">
    <source>
        <dbReference type="PROSITE" id="PS50850"/>
    </source>
</evidence>
<dbReference type="AlphaFoldDB" id="A0A1J9S5P5"/>
<dbReference type="CDD" id="cd17323">
    <property type="entry name" value="MFS_Tpo1_MDR_like"/>
    <property type="match status" value="1"/>
</dbReference>
<sequence>MSDEEKDVGFEVKPSSASHAQEPAEDRPKTGTSSVSSDDDEIHHHQDAPNSDNGPQLHPISSRASAPLSRMPTVIPRRERRGLLAHLCLIPEVSNPYEYSRKIKWTLTFFVALAAMAAPTGSAIILPALNDIASDLGTTATIANMSVAFYMLAMAIFPLWWSSFSETLGRRTIYLSSFVLFILWGILSAVASNISMLIVMRVLSGGASASVQAVGGGTIADIWEVKERGRAMGIFYLGPLCGPLIAPIVGGALAEGLGWRSTQWFLVIYGAVVWLCICFFLPETLRRTKNVVAEAEKEAAKATAATRTNDDPLAGSNTTEEVEAAAAGLEKPAANTAQQPSPPLQRVSTRQSVQRTTTKWLLVLRRCFLDPLRIILYLRFPAIFLVVSYATIAFACLYVLNISIETTFSHRPYAFSTIIVGLLYIPNSLGYMFTSLFGGRWLDSIMRREAARANRVDPATGRLQFRPEDRMRENAWLGAALFPAALVWYGWTAEEGVFWLCPMVANFFFGVGSMLIFAMATTMLTEFMPKKASNGIALNNFVRNIFSCVGSVVAQPLIAAIGNGWLFTGLAVISFVWGCACIWAMKRFGERMRKGMDGHKAFA</sequence>
<evidence type="ECO:0000256" key="3">
    <source>
        <dbReference type="ARBA" id="ARBA00022989"/>
    </source>
</evidence>
<accession>A0A1J9S5P5</accession>
<feature type="transmembrane region" description="Helical" evidence="6">
    <location>
        <begin position="412"/>
        <end position="438"/>
    </location>
</feature>
<feature type="transmembrane region" description="Helical" evidence="6">
    <location>
        <begin position="173"/>
        <end position="192"/>
    </location>
</feature>
<dbReference type="PANTHER" id="PTHR23502:SF5">
    <property type="entry name" value="QUINIDINE RESISTANCE PROTEIN 3"/>
    <property type="match status" value="1"/>
</dbReference>
<dbReference type="RefSeq" id="XP_020131193.1">
    <property type="nucleotide sequence ID" value="XM_020272267.1"/>
</dbReference>
<dbReference type="GO" id="GO:0005886">
    <property type="term" value="C:plasma membrane"/>
    <property type="evidence" value="ECO:0007669"/>
    <property type="project" value="TreeGrafter"/>
</dbReference>
<evidence type="ECO:0000256" key="1">
    <source>
        <dbReference type="ARBA" id="ARBA00004141"/>
    </source>
</evidence>
<name>A0A1J9S5P5_9PEZI</name>
<feature type="transmembrane region" description="Helical" evidence="6">
    <location>
        <begin position="141"/>
        <end position="161"/>
    </location>
</feature>
<feature type="domain" description="Major facilitator superfamily (MFS) profile" evidence="7">
    <location>
        <begin position="107"/>
        <end position="603"/>
    </location>
</feature>
<comment type="subcellular location">
    <subcellularLocation>
        <location evidence="1">Membrane</location>
        <topology evidence="1">Multi-pass membrane protein</topology>
    </subcellularLocation>
</comment>
<evidence type="ECO:0000256" key="4">
    <source>
        <dbReference type="ARBA" id="ARBA00023136"/>
    </source>
</evidence>
<evidence type="ECO:0000313" key="9">
    <source>
        <dbReference type="Proteomes" id="UP000183809"/>
    </source>
</evidence>
<reference evidence="8 9" key="1">
    <citation type="submission" date="2016-10" db="EMBL/GenBank/DDBJ databases">
        <title>Proteomics and genomics reveal pathogen-plant mechanisms compatible with a hemibiotrophic lifestyle of Diplodia corticola.</title>
        <authorList>
            <person name="Fernandes I."/>
            <person name="De Jonge R."/>
            <person name="Van De Peer Y."/>
            <person name="Devreese B."/>
            <person name="Alves A."/>
            <person name="Esteves A.C."/>
        </authorList>
    </citation>
    <scope>NUCLEOTIDE SEQUENCE [LARGE SCALE GENOMIC DNA]</scope>
    <source>
        <strain evidence="8 9">CBS 112549</strain>
    </source>
</reference>
<evidence type="ECO:0000256" key="2">
    <source>
        <dbReference type="ARBA" id="ARBA00022692"/>
    </source>
</evidence>
<dbReference type="Gene3D" id="1.20.1250.20">
    <property type="entry name" value="MFS general substrate transporter like domains"/>
    <property type="match status" value="1"/>
</dbReference>
<dbReference type="Gene3D" id="1.20.1720.10">
    <property type="entry name" value="Multidrug resistance protein D"/>
    <property type="match status" value="1"/>
</dbReference>
<feature type="transmembrane region" description="Helical" evidence="6">
    <location>
        <begin position="198"/>
        <end position="222"/>
    </location>
</feature>
<dbReference type="GO" id="GO:0010509">
    <property type="term" value="P:intracellular polyamine homeostasis"/>
    <property type="evidence" value="ECO:0007669"/>
    <property type="project" value="TreeGrafter"/>
</dbReference>
<feature type="transmembrane region" description="Helical" evidence="6">
    <location>
        <begin position="541"/>
        <end position="559"/>
    </location>
</feature>
<dbReference type="InterPro" id="IPR011701">
    <property type="entry name" value="MFS"/>
</dbReference>
<dbReference type="GeneID" id="31012526"/>
<dbReference type="SUPFAM" id="SSF103473">
    <property type="entry name" value="MFS general substrate transporter"/>
    <property type="match status" value="1"/>
</dbReference>
<dbReference type="OrthoDB" id="3936150at2759"/>
<evidence type="ECO:0000313" key="8">
    <source>
        <dbReference type="EMBL" id="OJD34933.1"/>
    </source>
</evidence>
<feature type="transmembrane region" description="Helical" evidence="6">
    <location>
        <begin position="234"/>
        <end position="257"/>
    </location>
</feature>
<feature type="transmembrane region" description="Helical" evidence="6">
    <location>
        <begin position="263"/>
        <end position="281"/>
    </location>
</feature>
<dbReference type="GO" id="GO:0015203">
    <property type="term" value="F:polyamine transmembrane transporter activity"/>
    <property type="evidence" value="ECO:0007669"/>
    <property type="project" value="TreeGrafter"/>
</dbReference>
<comment type="caution">
    <text evidence="8">The sequence shown here is derived from an EMBL/GenBank/DDBJ whole genome shotgun (WGS) entry which is preliminary data.</text>
</comment>
<feature type="region of interest" description="Disordered" evidence="5">
    <location>
        <begin position="1"/>
        <end position="72"/>
    </location>
</feature>
<dbReference type="InterPro" id="IPR020846">
    <property type="entry name" value="MFS_dom"/>
</dbReference>
<protein>
    <submittedName>
        <fullName evidence="8">Mfs multidrug resistance transporter</fullName>
    </submittedName>
</protein>
<feature type="transmembrane region" description="Helical" evidence="6">
    <location>
        <begin position="474"/>
        <end position="491"/>
    </location>
</feature>
<feature type="transmembrane region" description="Helical" evidence="6">
    <location>
        <begin position="374"/>
        <end position="400"/>
    </location>
</feature>
<proteinExistence type="predicted"/>
<keyword evidence="2 6" id="KW-0812">Transmembrane</keyword>
<dbReference type="EMBL" id="MNUE01000020">
    <property type="protein sequence ID" value="OJD34933.1"/>
    <property type="molecule type" value="Genomic_DNA"/>
</dbReference>
<feature type="transmembrane region" description="Helical" evidence="6">
    <location>
        <begin position="565"/>
        <end position="585"/>
    </location>
</feature>
<dbReference type="PROSITE" id="PS50850">
    <property type="entry name" value="MFS"/>
    <property type="match status" value="1"/>
</dbReference>